<dbReference type="CDD" id="cd10747">
    <property type="entry name" value="DnaJ_C"/>
    <property type="match status" value="1"/>
</dbReference>
<dbReference type="SUPFAM" id="SSF46565">
    <property type="entry name" value="Chaperone J-domain"/>
    <property type="match status" value="1"/>
</dbReference>
<evidence type="ECO:0000313" key="3">
    <source>
        <dbReference type="EMBL" id="QDA60190.1"/>
    </source>
</evidence>
<dbReference type="RefSeq" id="WP_139515368.1">
    <property type="nucleotide sequence ID" value="NZ_CP040896.1"/>
</dbReference>
<keyword evidence="1" id="KW-0143">Chaperone</keyword>
<dbReference type="KEGG" id="hyj:FHG12_08745"/>
<dbReference type="Proteomes" id="UP000305398">
    <property type="component" value="Chromosome"/>
</dbReference>
<dbReference type="OrthoDB" id="9779889at2"/>
<dbReference type="PROSITE" id="PS50076">
    <property type="entry name" value="DNAJ_2"/>
    <property type="match status" value="1"/>
</dbReference>
<name>A0A5B7ZYX9_9BACT</name>
<dbReference type="Gene3D" id="2.60.260.20">
    <property type="entry name" value="Urease metallochaperone UreE, N-terminal domain"/>
    <property type="match status" value="2"/>
</dbReference>
<evidence type="ECO:0000259" key="2">
    <source>
        <dbReference type="PROSITE" id="PS50076"/>
    </source>
</evidence>
<accession>A0A5B7ZYX9</accession>
<dbReference type="PRINTS" id="PR00625">
    <property type="entry name" value="JDOMAIN"/>
</dbReference>
<evidence type="ECO:0000313" key="4">
    <source>
        <dbReference type="Proteomes" id="UP000305398"/>
    </source>
</evidence>
<sequence>MDYKDYYKILGVEKNATTDQIKKAYRKLARQHHPDVNPNDPEAERKFKELNEANEVLSDEEKRRKYDQLGADWQRYQQAGAGRGSGGGGFDWSQYTQGQGGSFGGFGGGSGPEDPFGGADFSDFFSSIFGGMGGRQGGSPRPGAGHDYQAEMELSLEDAYRGGPRTINVNGKSLRITIQPGVEDGQVIRLRDQGAPGRNGGPNGSLYLTFRVLPDPRYTRTGNDLTMEVPISIYKALLGGEQVVETLSGSVKIKIKPETQNGTRLRLRGKGFPLYRQAGQFGDLYLRLVPTLPQHLTDQEKELFRQLAKLRGETLES</sequence>
<dbReference type="PANTHER" id="PTHR43096:SF52">
    <property type="entry name" value="DNAJ HOMOLOG 1, MITOCHONDRIAL-RELATED"/>
    <property type="match status" value="1"/>
</dbReference>
<dbReference type="InterPro" id="IPR001623">
    <property type="entry name" value="DnaJ_domain"/>
</dbReference>
<dbReference type="EMBL" id="CP040896">
    <property type="protein sequence ID" value="QDA60190.1"/>
    <property type="molecule type" value="Genomic_DNA"/>
</dbReference>
<dbReference type="FunFam" id="2.60.260.20:FF:000013">
    <property type="entry name" value="DnaJ subfamily B member 11"/>
    <property type="match status" value="1"/>
</dbReference>
<evidence type="ECO:0000256" key="1">
    <source>
        <dbReference type="ARBA" id="ARBA00023186"/>
    </source>
</evidence>
<dbReference type="AlphaFoldDB" id="A0A5B7ZYX9"/>
<dbReference type="PANTHER" id="PTHR43096">
    <property type="entry name" value="DNAJ HOMOLOG 1, MITOCHONDRIAL-RELATED"/>
    <property type="match status" value="1"/>
</dbReference>
<dbReference type="InterPro" id="IPR008971">
    <property type="entry name" value="HSP40/DnaJ_pept-bd"/>
</dbReference>
<protein>
    <submittedName>
        <fullName evidence="3">J domain-containing protein</fullName>
    </submittedName>
</protein>
<dbReference type="PROSITE" id="PS00636">
    <property type="entry name" value="DNAJ_1"/>
    <property type="match status" value="1"/>
</dbReference>
<reference evidence="3 4" key="1">
    <citation type="submission" date="2019-06" db="EMBL/GenBank/DDBJ databases">
        <authorList>
            <person name="Srinivasan S."/>
        </authorList>
    </citation>
    <scope>NUCLEOTIDE SEQUENCE [LARGE SCALE GENOMIC DNA]</scope>
    <source>
        <strain evidence="3 4">17J68-5</strain>
    </source>
</reference>
<dbReference type="SUPFAM" id="SSF49493">
    <property type="entry name" value="HSP40/DnaJ peptide-binding domain"/>
    <property type="match status" value="2"/>
</dbReference>
<dbReference type="Pfam" id="PF00226">
    <property type="entry name" value="DnaJ"/>
    <property type="match status" value="1"/>
</dbReference>
<feature type="domain" description="J" evidence="2">
    <location>
        <begin position="5"/>
        <end position="70"/>
    </location>
</feature>
<dbReference type="InterPro" id="IPR002939">
    <property type="entry name" value="DnaJ_C"/>
</dbReference>
<gene>
    <name evidence="3" type="ORF">FHG12_08745</name>
</gene>
<dbReference type="GO" id="GO:0042026">
    <property type="term" value="P:protein refolding"/>
    <property type="evidence" value="ECO:0007669"/>
    <property type="project" value="TreeGrafter"/>
</dbReference>
<keyword evidence="4" id="KW-1185">Reference proteome</keyword>
<dbReference type="Pfam" id="PF01556">
    <property type="entry name" value="DnaJ_C"/>
    <property type="match status" value="1"/>
</dbReference>
<dbReference type="CDD" id="cd06257">
    <property type="entry name" value="DnaJ"/>
    <property type="match status" value="1"/>
</dbReference>
<dbReference type="Gene3D" id="1.10.287.110">
    <property type="entry name" value="DnaJ domain"/>
    <property type="match status" value="1"/>
</dbReference>
<dbReference type="InterPro" id="IPR036869">
    <property type="entry name" value="J_dom_sf"/>
</dbReference>
<organism evidence="3 4">
    <name type="scientific">Hymenobacter jejuensis</name>
    <dbReference type="NCBI Taxonomy" id="2502781"/>
    <lineage>
        <taxon>Bacteria</taxon>
        <taxon>Pseudomonadati</taxon>
        <taxon>Bacteroidota</taxon>
        <taxon>Cytophagia</taxon>
        <taxon>Cytophagales</taxon>
        <taxon>Hymenobacteraceae</taxon>
        <taxon>Hymenobacter</taxon>
    </lineage>
</organism>
<dbReference type="GO" id="GO:0005737">
    <property type="term" value="C:cytoplasm"/>
    <property type="evidence" value="ECO:0007669"/>
    <property type="project" value="TreeGrafter"/>
</dbReference>
<dbReference type="SMART" id="SM00271">
    <property type="entry name" value="DnaJ"/>
    <property type="match status" value="1"/>
</dbReference>
<dbReference type="GO" id="GO:0051082">
    <property type="term" value="F:unfolded protein binding"/>
    <property type="evidence" value="ECO:0007669"/>
    <property type="project" value="InterPro"/>
</dbReference>
<proteinExistence type="predicted"/>
<dbReference type="InterPro" id="IPR018253">
    <property type="entry name" value="DnaJ_domain_CS"/>
</dbReference>